<gene>
    <name evidence="1" type="ORF">N5D93_30330</name>
</gene>
<proteinExistence type="predicted"/>
<evidence type="ECO:0000313" key="1">
    <source>
        <dbReference type="EMBL" id="MDH0740132.1"/>
    </source>
</evidence>
<dbReference type="EMBL" id="JAOCDZ010000037">
    <property type="protein sequence ID" value="MDH0740132.1"/>
    <property type="molecule type" value="Genomic_DNA"/>
</dbReference>
<comment type="caution">
    <text evidence="1">The sequence shown here is derived from an EMBL/GenBank/DDBJ whole genome shotgun (WGS) entry which is preliminary data.</text>
</comment>
<protein>
    <submittedName>
        <fullName evidence="1">Phage tail assembly chaperone</fullName>
    </submittedName>
</protein>
<evidence type="ECO:0000313" key="2">
    <source>
        <dbReference type="Proteomes" id="UP001161094"/>
    </source>
</evidence>
<organism evidence="1 2">
    <name type="scientific">Achromobacter spanius</name>
    <dbReference type="NCBI Taxonomy" id="217203"/>
    <lineage>
        <taxon>Bacteria</taxon>
        <taxon>Pseudomonadati</taxon>
        <taxon>Pseudomonadota</taxon>
        <taxon>Betaproteobacteria</taxon>
        <taxon>Burkholderiales</taxon>
        <taxon>Alcaligenaceae</taxon>
        <taxon>Achromobacter</taxon>
    </lineage>
</organism>
<accession>A0AA42LV63</accession>
<dbReference type="RefSeq" id="WP_279997547.1">
    <property type="nucleotide sequence ID" value="NZ_JAOCDZ010000037.1"/>
</dbReference>
<sequence>MAFVTTKRAVAACPIKVEVHDENGEVVAIEFVAQYKRHTLDQVADLQDSMANALNERLGRPPVARAKPAPKWPYSTDVEFIKDKMTGWLGARDSQGEAIPFNAKSLGQVLSDWPEIVGPLFNGFFEAHQQVREKNL</sequence>
<reference evidence="1" key="1">
    <citation type="submission" date="2022-09" db="EMBL/GenBank/DDBJ databases">
        <title>Intensive care unit water sources are persistently colonized with multi-drug resistant bacteria and are the site of extensive horizontal gene transfer of antibiotic resistance genes.</title>
        <authorList>
            <person name="Diorio-Toth L."/>
        </authorList>
    </citation>
    <scope>NUCLEOTIDE SEQUENCE</scope>
    <source>
        <strain evidence="1">GD03843</strain>
    </source>
</reference>
<dbReference type="Proteomes" id="UP001161094">
    <property type="component" value="Unassembled WGS sequence"/>
</dbReference>
<name>A0AA42LV63_9BURK</name>
<dbReference type="AlphaFoldDB" id="A0AA42LV63"/>